<evidence type="ECO:0000256" key="3">
    <source>
        <dbReference type="ARBA" id="ARBA00022448"/>
    </source>
</evidence>
<dbReference type="AlphaFoldDB" id="H1XX86"/>
<evidence type="ECO:0000256" key="6">
    <source>
        <dbReference type="ARBA" id="ARBA00023136"/>
    </source>
</evidence>
<dbReference type="PANTHER" id="PTHR30026">
    <property type="entry name" value="OUTER MEMBRANE PROTEIN TOLC"/>
    <property type="match status" value="1"/>
</dbReference>
<dbReference type="HOGENOM" id="CLU_044831_0_0_0"/>
<dbReference type="Proteomes" id="UP000183868">
    <property type="component" value="Chromosome"/>
</dbReference>
<dbReference type="Gene3D" id="1.20.1600.10">
    <property type="entry name" value="Outer membrane efflux proteins (OEP)"/>
    <property type="match status" value="1"/>
</dbReference>
<dbReference type="EMBL" id="CP018099">
    <property type="protein sequence ID" value="APF20676.1"/>
    <property type="molecule type" value="Genomic_DNA"/>
</dbReference>
<dbReference type="GO" id="GO:0009279">
    <property type="term" value="C:cell outer membrane"/>
    <property type="evidence" value="ECO:0007669"/>
    <property type="project" value="UniProtKB-SubCell"/>
</dbReference>
<evidence type="ECO:0000256" key="4">
    <source>
        <dbReference type="ARBA" id="ARBA00022452"/>
    </source>
</evidence>
<keyword evidence="5" id="KW-0812">Transmembrane</keyword>
<keyword evidence="4" id="KW-1134">Transmembrane beta strand</keyword>
<evidence type="ECO:0000256" key="1">
    <source>
        <dbReference type="ARBA" id="ARBA00004442"/>
    </source>
</evidence>
<name>H1XX86_CALAY</name>
<dbReference type="Proteomes" id="UP000004671">
    <property type="component" value="Chromosome"/>
</dbReference>
<dbReference type="Pfam" id="PF02321">
    <property type="entry name" value="OEP"/>
    <property type="match status" value="2"/>
</dbReference>
<gene>
    <name evidence="9" type="ORF">Cabys_3931</name>
    <name evidence="10" type="ORF">Calab_1197</name>
</gene>
<accession>H1XX86</accession>
<dbReference type="SUPFAM" id="SSF56954">
    <property type="entry name" value="Outer membrane efflux proteins (OEP)"/>
    <property type="match status" value="1"/>
</dbReference>
<dbReference type="GO" id="GO:0015562">
    <property type="term" value="F:efflux transmembrane transporter activity"/>
    <property type="evidence" value="ECO:0007669"/>
    <property type="project" value="InterPro"/>
</dbReference>
<organism evidence="10 11">
    <name type="scientific">Caldithrix abyssi DSM 13497</name>
    <dbReference type="NCBI Taxonomy" id="880073"/>
    <lineage>
        <taxon>Bacteria</taxon>
        <taxon>Pseudomonadati</taxon>
        <taxon>Calditrichota</taxon>
        <taxon>Calditrichia</taxon>
        <taxon>Calditrichales</taxon>
        <taxon>Calditrichaceae</taxon>
        <taxon>Caldithrix</taxon>
    </lineage>
</organism>
<dbReference type="PANTHER" id="PTHR30026:SF20">
    <property type="entry name" value="OUTER MEMBRANE PROTEIN TOLC"/>
    <property type="match status" value="1"/>
</dbReference>
<evidence type="ECO:0000256" key="7">
    <source>
        <dbReference type="ARBA" id="ARBA00023237"/>
    </source>
</evidence>
<dbReference type="RefSeq" id="WP_006927875.1">
    <property type="nucleotide sequence ID" value="NZ_CM001402.1"/>
</dbReference>
<dbReference type="KEGG" id="caby:Cabys_3931"/>
<keyword evidence="11" id="KW-1185">Reference proteome</keyword>
<dbReference type="OrthoDB" id="940457at2"/>
<protein>
    <submittedName>
        <fullName evidence="10">Outer membrane efflux protein</fullName>
    </submittedName>
    <submittedName>
        <fullName evidence="9">Outer membrane protein TolC</fullName>
    </submittedName>
</protein>
<evidence type="ECO:0000256" key="8">
    <source>
        <dbReference type="SAM" id="Coils"/>
    </source>
</evidence>
<proteinExistence type="inferred from homology"/>
<dbReference type="GO" id="GO:1990281">
    <property type="term" value="C:efflux pump complex"/>
    <property type="evidence" value="ECO:0007669"/>
    <property type="project" value="TreeGrafter"/>
</dbReference>
<dbReference type="eggNOG" id="COG1538">
    <property type="taxonomic scope" value="Bacteria"/>
</dbReference>
<comment type="similarity">
    <text evidence="2">Belongs to the outer membrane factor (OMF) (TC 1.B.17) family.</text>
</comment>
<evidence type="ECO:0000313" key="9">
    <source>
        <dbReference type="EMBL" id="APF20676.1"/>
    </source>
</evidence>
<reference evidence="10 11" key="1">
    <citation type="submission" date="2011-09" db="EMBL/GenBank/DDBJ databases">
        <title>The permanent draft genome of Caldithrix abyssi DSM 13497.</title>
        <authorList>
            <consortium name="US DOE Joint Genome Institute (JGI-PGF)"/>
            <person name="Lucas S."/>
            <person name="Han J."/>
            <person name="Lapidus A."/>
            <person name="Bruce D."/>
            <person name="Goodwin L."/>
            <person name="Pitluck S."/>
            <person name="Peters L."/>
            <person name="Kyrpides N."/>
            <person name="Mavromatis K."/>
            <person name="Ivanova N."/>
            <person name="Mikhailova N."/>
            <person name="Chertkov O."/>
            <person name="Detter J.C."/>
            <person name="Tapia R."/>
            <person name="Han C."/>
            <person name="Land M."/>
            <person name="Hauser L."/>
            <person name="Markowitz V."/>
            <person name="Cheng J.-F."/>
            <person name="Hugenholtz P."/>
            <person name="Woyke T."/>
            <person name="Wu D."/>
            <person name="Spring S."/>
            <person name="Brambilla E."/>
            <person name="Klenk H.-P."/>
            <person name="Eisen J.A."/>
        </authorList>
    </citation>
    <scope>NUCLEOTIDE SEQUENCE [LARGE SCALE GENOMIC DNA]</scope>
    <source>
        <strain evidence="10 11">DSM 13497</strain>
    </source>
</reference>
<evidence type="ECO:0000313" key="11">
    <source>
        <dbReference type="Proteomes" id="UP000004671"/>
    </source>
</evidence>
<keyword evidence="8" id="KW-0175">Coiled coil</keyword>
<keyword evidence="6" id="KW-0472">Membrane</keyword>
<dbReference type="InterPro" id="IPR051906">
    <property type="entry name" value="TolC-like"/>
</dbReference>
<dbReference type="STRING" id="880073.Cabys_3931"/>
<comment type="subcellular location">
    <subcellularLocation>
        <location evidence="1">Cell outer membrane</location>
    </subcellularLocation>
</comment>
<feature type="coiled-coil region" evidence="8">
    <location>
        <begin position="404"/>
        <end position="434"/>
    </location>
</feature>
<reference evidence="9 12" key="2">
    <citation type="submission" date="2016-11" db="EMBL/GenBank/DDBJ databases">
        <title>Genomic analysis of Caldithrix abyssi and proposal of a novel bacterial phylum Caldithrichaeota.</title>
        <authorList>
            <person name="Kublanov I."/>
            <person name="Sigalova O."/>
            <person name="Gavrilov S."/>
            <person name="Lebedinsky A."/>
            <person name="Ivanova N."/>
            <person name="Daum C."/>
            <person name="Reddy T."/>
            <person name="Klenk H.P."/>
            <person name="Goker M."/>
            <person name="Reva O."/>
            <person name="Miroshnichenko M."/>
            <person name="Kyprides N."/>
            <person name="Woyke T."/>
            <person name="Gelfand M."/>
        </authorList>
    </citation>
    <scope>NUCLEOTIDE SEQUENCE [LARGE SCALE GENOMIC DNA]</scope>
    <source>
        <strain evidence="9 12">LF13</strain>
    </source>
</reference>
<dbReference type="InParanoid" id="H1XX86"/>
<keyword evidence="3" id="KW-0813">Transport</keyword>
<dbReference type="PaxDb" id="880073-Calab_1197"/>
<dbReference type="GO" id="GO:0015288">
    <property type="term" value="F:porin activity"/>
    <property type="evidence" value="ECO:0007669"/>
    <property type="project" value="TreeGrafter"/>
</dbReference>
<evidence type="ECO:0000313" key="12">
    <source>
        <dbReference type="Proteomes" id="UP000183868"/>
    </source>
</evidence>
<sequence length="503" mass="58645">MKAISIVIVLAVFMLNHNLSGRNIHVLTLEKSQQLARQNSFKMRSLLEDFKIARYELRAARNRFKTQVNLKFDLPDYSETISSLQDSAGLHYFPLKQARYNAYLQIEQPLPTDGFFYLSSGIYHVQDYFLQEQSFRLNTRLGFEQPIESFYAYNRIKSSLKMAELNYRLSEKRLLRAQLDLEYEVASAFYSLYSALERKNIALQTLRQQRDAYQLALNKFKAGVIAEVEALQMEVDLGEAQNNFDLSLVEVQQKADAFKQLLNIDLQDSVILNTDLTYPIVKIDLQKALEFGFKNRLEIQERKIAIEQQKLTLKRIDAENQIQGKISAYYDFIGVRQEPRYYALNTTFQNAWEELKKRPGNRGIAFSITIPLWDWHVNKNQTLAQKARLHQQQMALKDLEITIKRDIRNTVMELESSLKRLQLLEKNVAVAEKSFAISKNRFANGDINSQALALDRNRLSQAYNSRLNALINYKLLLADVKRKTFYDFVNDHPVSLDDYLQQE</sequence>
<evidence type="ECO:0000256" key="5">
    <source>
        <dbReference type="ARBA" id="ARBA00022692"/>
    </source>
</evidence>
<dbReference type="InterPro" id="IPR003423">
    <property type="entry name" value="OMP_efflux"/>
</dbReference>
<dbReference type="EMBL" id="CM001402">
    <property type="protein sequence ID" value="EHO40823.1"/>
    <property type="molecule type" value="Genomic_DNA"/>
</dbReference>
<keyword evidence="7" id="KW-0998">Cell outer membrane</keyword>
<evidence type="ECO:0000256" key="2">
    <source>
        <dbReference type="ARBA" id="ARBA00007613"/>
    </source>
</evidence>
<evidence type="ECO:0000313" key="10">
    <source>
        <dbReference type="EMBL" id="EHO40823.1"/>
    </source>
</evidence>